<evidence type="ECO:0000256" key="1">
    <source>
        <dbReference type="ARBA" id="ARBA00004752"/>
    </source>
</evidence>
<comment type="caution">
    <text evidence="9">The sequence shown here is derived from an EMBL/GenBank/DDBJ whole genome shotgun (WGS) entry which is preliminary data.</text>
</comment>
<feature type="domain" description="L,D-TPase catalytic" evidence="8">
    <location>
        <begin position="32"/>
        <end position="163"/>
    </location>
</feature>
<keyword evidence="5 7" id="KW-0573">Peptidoglycan synthesis</keyword>
<evidence type="ECO:0000256" key="4">
    <source>
        <dbReference type="ARBA" id="ARBA00022960"/>
    </source>
</evidence>
<feature type="active site" description="Proton donor/acceptor" evidence="7">
    <location>
        <position position="122"/>
    </location>
</feature>
<dbReference type="Pfam" id="PF03734">
    <property type="entry name" value="YkuD"/>
    <property type="match status" value="1"/>
</dbReference>
<feature type="active site" description="Nucleophile" evidence="7">
    <location>
        <position position="139"/>
    </location>
</feature>
<dbReference type="Proteomes" id="UP000609802">
    <property type="component" value="Unassembled WGS sequence"/>
</dbReference>
<keyword evidence="6 7" id="KW-0961">Cell wall biogenesis/degradation</keyword>
<evidence type="ECO:0000256" key="3">
    <source>
        <dbReference type="ARBA" id="ARBA00022679"/>
    </source>
</evidence>
<comment type="pathway">
    <text evidence="1 7">Cell wall biogenesis; peptidoglycan biosynthesis.</text>
</comment>
<dbReference type="CDD" id="cd16913">
    <property type="entry name" value="YkuD_like"/>
    <property type="match status" value="1"/>
</dbReference>
<evidence type="ECO:0000256" key="2">
    <source>
        <dbReference type="ARBA" id="ARBA00005992"/>
    </source>
</evidence>
<dbReference type="EMBL" id="BNCH01000005">
    <property type="protein sequence ID" value="GHF02304.1"/>
    <property type="molecule type" value="Genomic_DNA"/>
</dbReference>
<evidence type="ECO:0000313" key="10">
    <source>
        <dbReference type="Proteomes" id="UP000609802"/>
    </source>
</evidence>
<reference evidence="10" key="1">
    <citation type="journal article" date="2019" name="Int. J. Syst. Evol. Microbiol.">
        <title>The Global Catalogue of Microorganisms (GCM) 10K type strain sequencing project: providing services to taxonomists for standard genome sequencing and annotation.</title>
        <authorList>
            <consortium name="The Broad Institute Genomics Platform"/>
            <consortium name="The Broad Institute Genome Sequencing Center for Infectious Disease"/>
            <person name="Wu L."/>
            <person name="Ma J."/>
        </authorList>
    </citation>
    <scope>NUCLEOTIDE SEQUENCE [LARGE SCALE GENOMIC DNA]</scope>
    <source>
        <strain evidence="10">KCTC 42443</strain>
    </source>
</reference>
<dbReference type="InterPro" id="IPR038063">
    <property type="entry name" value="Transpep_catalytic_dom"/>
</dbReference>
<evidence type="ECO:0000259" key="8">
    <source>
        <dbReference type="PROSITE" id="PS52029"/>
    </source>
</evidence>
<proteinExistence type="inferred from homology"/>
<organism evidence="9 10">
    <name type="scientific">Aliiroseovarius zhejiangensis</name>
    <dbReference type="NCBI Taxonomy" id="1632025"/>
    <lineage>
        <taxon>Bacteria</taxon>
        <taxon>Pseudomonadati</taxon>
        <taxon>Pseudomonadota</taxon>
        <taxon>Alphaproteobacteria</taxon>
        <taxon>Rhodobacterales</taxon>
        <taxon>Paracoccaceae</taxon>
        <taxon>Aliiroseovarius</taxon>
    </lineage>
</organism>
<dbReference type="PANTHER" id="PTHR36699:SF1">
    <property type="entry name" value="L,D-TRANSPEPTIDASE YAFK-RELATED"/>
    <property type="match status" value="1"/>
</dbReference>
<dbReference type="RefSeq" id="WP_191286808.1">
    <property type="nucleotide sequence ID" value="NZ_BNCH01000005.1"/>
</dbReference>
<protein>
    <recommendedName>
        <fullName evidence="8">L,D-TPase catalytic domain-containing protein</fullName>
    </recommendedName>
</protein>
<gene>
    <name evidence="9" type="ORF">GCM10016455_24290</name>
</gene>
<comment type="similarity">
    <text evidence="2">Belongs to the YkuD family.</text>
</comment>
<keyword evidence="10" id="KW-1185">Reference proteome</keyword>
<sequence>MRAVLTILAVLSVVFVASCGPKRYKYDGPEVTQIIVNKGDRKMYLMHGTEILKAYRIKLGFAPEGRKKYEGDGKTPEGRYVIDRRNPKSAFYLSIGVSYPNRQDAEHARSVGRKPGGEIFIHGDRRPQDPKRDDWTAGCISVKNHEIREIFTMVRLGTVIDINP</sequence>
<dbReference type="SUPFAM" id="SSF141523">
    <property type="entry name" value="L,D-transpeptidase catalytic domain-like"/>
    <property type="match status" value="1"/>
</dbReference>
<evidence type="ECO:0000256" key="6">
    <source>
        <dbReference type="ARBA" id="ARBA00023316"/>
    </source>
</evidence>
<evidence type="ECO:0000313" key="9">
    <source>
        <dbReference type="EMBL" id="GHF02304.1"/>
    </source>
</evidence>
<dbReference type="PANTHER" id="PTHR36699">
    <property type="entry name" value="LD-TRANSPEPTIDASE"/>
    <property type="match status" value="1"/>
</dbReference>
<evidence type="ECO:0000256" key="5">
    <source>
        <dbReference type="ARBA" id="ARBA00022984"/>
    </source>
</evidence>
<evidence type="ECO:0000256" key="7">
    <source>
        <dbReference type="PROSITE-ProRule" id="PRU01373"/>
    </source>
</evidence>
<keyword evidence="3" id="KW-0808">Transferase</keyword>
<dbReference type="PROSITE" id="PS51257">
    <property type="entry name" value="PROKAR_LIPOPROTEIN"/>
    <property type="match status" value="1"/>
</dbReference>
<dbReference type="InterPro" id="IPR005490">
    <property type="entry name" value="LD_TPept_cat_dom"/>
</dbReference>
<dbReference type="Gene3D" id="2.40.440.10">
    <property type="entry name" value="L,D-transpeptidase catalytic domain-like"/>
    <property type="match status" value="1"/>
</dbReference>
<name>A0ABQ3J5X8_9RHOB</name>
<dbReference type="PROSITE" id="PS52029">
    <property type="entry name" value="LD_TPASE"/>
    <property type="match status" value="1"/>
</dbReference>
<keyword evidence="4 7" id="KW-0133">Cell shape</keyword>
<accession>A0ABQ3J5X8</accession>